<evidence type="ECO:0000313" key="2">
    <source>
        <dbReference type="EMBL" id="KAJ8760505.1"/>
    </source>
</evidence>
<sequence length="149" mass="16485">MDSFRCVLIFASTISWCLVLHIPSHVKAIDSNVIDLARKETTNVRDFFISLIDSKDTKPTSKEPLKICADYFNASIVEFSVDGLEGETITLDIHAALENCENCEATLNINNIYMDPISAKIQAWKAVYSAASAFTHLLQNNAPGNQSDD</sequence>
<dbReference type="Gene3D" id="1.20.140.40">
    <property type="entry name" value="Invertase/pectin methylesterase inhibitor family protein"/>
    <property type="match status" value="1"/>
</dbReference>
<keyword evidence="3" id="KW-1185">Reference proteome</keyword>
<dbReference type="SUPFAM" id="SSF101148">
    <property type="entry name" value="Plant invertase/pectin methylesterase inhibitor"/>
    <property type="match status" value="1"/>
</dbReference>
<dbReference type="InterPro" id="IPR035513">
    <property type="entry name" value="Invertase/methylesterase_inhib"/>
</dbReference>
<feature type="signal peptide" evidence="1">
    <location>
        <begin position="1"/>
        <end position="28"/>
    </location>
</feature>
<dbReference type="AlphaFoldDB" id="A0AAV8T2M2"/>
<dbReference type="EMBL" id="JAIWQS010000007">
    <property type="protein sequence ID" value="KAJ8760505.1"/>
    <property type="molecule type" value="Genomic_DNA"/>
</dbReference>
<gene>
    <name evidence="2" type="ORF">K2173_015172</name>
</gene>
<proteinExistence type="predicted"/>
<accession>A0AAV8T2M2</accession>
<dbReference type="Proteomes" id="UP001159364">
    <property type="component" value="Linkage Group LG07"/>
</dbReference>
<reference evidence="2 3" key="1">
    <citation type="submission" date="2021-09" db="EMBL/GenBank/DDBJ databases">
        <title>Genomic insights and catalytic innovation underlie evolution of tropane alkaloids biosynthesis.</title>
        <authorList>
            <person name="Wang Y.-J."/>
            <person name="Tian T."/>
            <person name="Huang J.-P."/>
            <person name="Huang S.-X."/>
        </authorList>
    </citation>
    <scope>NUCLEOTIDE SEQUENCE [LARGE SCALE GENOMIC DNA]</scope>
    <source>
        <strain evidence="2">KIB-2018</strain>
        <tissue evidence="2">Leaf</tissue>
    </source>
</reference>
<evidence type="ECO:0000313" key="3">
    <source>
        <dbReference type="Proteomes" id="UP001159364"/>
    </source>
</evidence>
<name>A0AAV8T2M2_9ROSI</name>
<feature type="chain" id="PRO_5043832591" evidence="1">
    <location>
        <begin position="29"/>
        <end position="149"/>
    </location>
</feature>
<evidence type="ECO:0000256" key="1">
    <source>
        <dbReference type="SAM" id="SignalP"/>
    </source>
</evidence>
<comment type="caution">
    <text evidence="2">The sequence shown here is derived from an EMBL/GenBank/DDBJ whole genome shotgun (WGS) entry which is preliminary data.</text>
</comment>
<protein>
    <submittedName>
        <fullName evidence="2">Uncharacterized protein</fullName>
    </submittedName>
</protein>
<organism evidence="2 3">
    <name type="scientific">Erythroxylum novogranatense</name>
    <dbReference type="NCBI Taxonomy" id="1862640"/>
    <lineage>
        <taxon>Eukaryota</taxon>
        <taxon>Viridiplantae</taxon>
        <taxon>Streptophyta</taxon>
        <taxon>Embryophyta</taxon>
        <taxon>Tracheophyta</taxon>
        <taxon>Spermatophyta</taxon>
        <taxon>Magnoliopsida</taxon>
        <taxon>eudicotyledons</taxon>
        <taxon>Gunneridae</taxon>
        <taxon>Pentapetalae</taxon>
        <taxon>rosids</taxon>
        <taxon>fabids</taxon>
        <taxon>Malpighiales</taxon>
        <taxon>Erythroxylaceae</taxon>
        <taxon>Erythroxylum</taxon>
    </lineage>
</organism>
<keyword evidence="1" id="KW-0732">Signal</keyword>